<feature type="transmembrane region" description="Helical" evidence="1">
    <location>
        <begin position="12"/>
        <end position="36"/>
    </location>
</feature>
<evidence type="ECO:0008006" key="4">
    <source>
        <dbReference type="Google" id="ProtNLM"/>
    </source>
</evidence>
<evidence type="ECO:0000256" key="1">
    <source>
        <dbReference type="SAM" id="Phobius"/>
    </source>
</evidence>
<reference evidence="3" key="1">
    <citation type="journal article" date="2019" name="Int. J. Syst. Evol. Microbiol.">
        <title>The Global Catalogue of Microorganisms (GCM) 10K type strain sequencing project: providing services to taxonomists for standard genome sequencing and annotation.</title>
        <authorList>
            <consortium name="The Broad Institute Genomics Platform"/>
            <consortium name="The Broad Institute Genome Sequencing Center for Infectious Disease"/>
            <person name="Wu L."/>
            <person name="Ma J."/>
        </authorList>
    </citation>
    <scope>NUCLEOTIDE SEQUENCE [LARGE SCALE GENOMIC DNA]</scope>
    <source>
        <strain evidence="3">JCM 9458</strain>
    </source>
</reference>
<feature type="transmembrane region" description="Helical" evidence="1">
    <location>
        <begin position="89"/>
        <end position="110"/>
    </location>
</feature>
<keyword evidence="3" id="KW-1185">Reference proteome</keyword>
<comment type="caution">
    <text evidence="2">The sequence shown here is derived from an EMBL/GenBank/DDBJ whole genome shotgun (WGS) entry which is preliminary data.</text>
</comment>
<keyword evidence="1" id="KW-1133">Transmembrane helix</keyword>
<gene>
    <name evidence="2" type="ORF">GCM10020369_47800</name>
</gene>
<feature type="transmembrane region" description="Helical" evidence="1">
    <location>
        <begin position="122"/>
        <end position="144"/>
    </location>
</feature>
<evidence type="ECO:0000313" key="2">
    <source>
        <dbReference type="EMBL" id="GAA3391125.1"/>
    </source>
</evidence>
<protein>
    <recommendedName>
        <fullName evidence="4">DUF2231 domain-containing protein</fullName>
    </recommendedName>
</protein>
<keyword evidence="1" id="KW-0472">Membrane</keyword>
<keyword evidence="1" id="KW-0812">Transmembrane</keyword>
<organism evidence="2 3">
    <name type="scientific">Cryptosporangium minutisporangium</name>
    <dbReference type="NCBI Taxonomy" id="113569"/>
    <lineage>
        <taxon>Bacteria</taxon>
        <taxon>Bacillati</taxon>
        <taxon>Actinomycetota</taxon>
        <taxon>Actinomycetes</taxon>
        <taxon>Cryptosporangiales</taxon>
        <taxon>Cryptosporangiaceae</taxon>
        <taxon>Cryptosporangium</taxon>
    </lineage>
</organism>
<name>A0ABP6T421_9ACTN</name>
<evidence type="ECO:0000313" key="3">
    <source>
        <dbReference type="Proteomes" id="UP001501676"/>
    </source>
</evidence>
<feature type="transmembrane region" description="Helical" evidence="1">
    <location>
        <begin position="43"/>
        <end position="69"/>
    </location>
</feature>
<accession>A0ABP6T421</accession>
<proteinExistence type="predicted"/>
<dbReference type="EMBL" id="BAAAYN010000031">
    <property type="protein sequence ID" value="GAA3391125.1"/>
    <property type="molecule type" value="Genomic_DNA"/>
</dbReference>
<dbReference type="Proteomes" id="UP001501676">
    <property type="component" value="Unassembled WGS sequence"/>
</dbReference>
<dbReference type="RefSeq" id="WP_345730425.1">
    <property type="nucleotide sequence ID" value="NZ_BAAAYN010000031.1"/>
</dbReference>
<sequence>MGPTEINGLPAHVLLVHVVVMLIPITALLLLASAVWPTARRRIGVVLPVVALISLISVPMTANAGEWLAGQMGGGSPLVGRHASLADQLLPWTVGLFLVSVAVWAVHRFLPAARTGNSKTALTVGLAVLSLVVAIGSVITVYRVGDSGAKAAWDGVVSAAP</sequence>